<keyword evidence="7 8" id="KW-0472">Membrane</keyword>
<evidence type="ECO:0000256" key="7">
    <source>
        <dbReference type="ARBA" id="ARBA00023136"/>
    </source>
</evidence>
<feature type="transmembrane region" description="Helical" evidence="8">
    <location>
        <begin position="139"/>
        <end position="156"/>
    </location>
</feature>
<comment type="caution">
    <text evidence="10">The sequence shown here is derived from an EMBL/GenBank/DDBJ whole genome shotgun (WGS) entry which is preliminary data.</text>
</comment>
<dbReference type="Pfam" id="PF09721">
    <property type="entry name" value="Exosortase_EpsH"/>
    <property type="match status" value="1"/>
</dbReference>
<dbReference type="InterPro" id="IPR026392">
    <property type="entry name" value="Exo/Archaeosortase_dom"/>
</dbReference>
<feature type="transmembrane region" description="Helical" evidence="8">
    <location>
        <begin position="90"/>
        <end position="108"/>
    </location>
</feature>
<feature type="transmembrane region" description="Helical" evidence="8">
    <location>
        <begin position="216"/>
        <end position="235"/>
    </location>
</feature>
<dbReference type="RefSeq" id="WP_133792912.1">
    <property type="nucleotide sequence ID" value="NZ_SOCA01000001.1"/>
</dbReference>
<keyword evidence="3" id="KW-0645">Protease</keyword>
<accession>A0A4R7SPJ6</accession>
<evidence type="ECO:0000256" key="2">
    <source>
        <dbReference type="ARBA" id="ARBA00022475"/>
    </source>
</evidence>
<name>A0A4R7SPJ6_9BACT</name>
<protein>
    <submittedName>
        <fullName evidence="10">Exosortase</fullName>
    </submittedName>
</protein>
<dbReference type="Pfam" id="PF11984">
    <property type="entry name" value="DUF3485"/>
    <property type="match status" value="1"/>
</dbReference>
<evidence type="ECO:0000256" key="6">
    <source>
        <dbReference type="ARBA" id="ARBA00022989"/>
    </source>
</evidence>
<dbReference type="GO" id="GO:0006508">
    <property type="term" value="P:proteolysis"/>
    <property type="evidence" value="ECO:0007669"/>
    <property type="project" value="UniProtKB-KW"/>
</dbReference>
<evidence type="ECO:0000256" key="8">
    <source>
        <dbReference type="SAM" id="Phobius"/>
    </source>
</evidence>
<evidence type="ECO:0000256" key="5">
    <source>
        <dbReference type="ARBA" id="ARBA00022801"/>
    </source>
</evidence>
<keyword evidence="6 8" id="KW-1133">Transmembrane helix</keyword>
<reference evidence="10 11" key="1">
    <citation type="submission" date="2019-03" db="EMBL/GenBank/DDBJ databases">
        <title>Genomic Encyclopedia of Archaeal and Bacterial Type Strains, Phase II (KMG-II): from individual species to whole genera.</title>
        <authorList>
            <person name="Goeker M."/>
        </authorList>
    </citation>
    <scope>NUCLEOTIDE SEQUENCE [LARGE SCALE GENOMIC DNA]</scope>
    <source>
        <strain evidence="10 11">ATCC 25309</strain>
    </source>
</reference>
<dbReference type="InterPro" id="IPR019127">
    <property type="entry name" value="Exosortase"/>
</dbReference>
<dbReference type="NCBIfam" id="TIGR02602">
    <property type="entry name" value="8TM_EpsH"/>
    <property type="match status" value="1"/>
</dbReference>
<evidence type="ECO:0000313" key="11">
    <source>
        <dbReference type="Proteomes" id="UP000295662"/>
    </source>
</evidence>
<evidence type="ECO:0000256" key="4">
    <source>
        <dbReference type="ARBA" id="ARBA00022692"/>
    </source>
</evidence>
<dbReference type="GO" id="GO:0008233">
    <property type="term" value="F:peptidase activity"/>
    <property type="evidence" value="ECO:0007669"/>
    <property type="project" value="UniProtKB-KW"/>
</dbReference>
<dbReference type="InterPro" id="IPR014263">
    <property type="entry name" value="Methanolan_biosynth_EpsI"/>
</dbReference>
<keyword evidence="4 8" id="KW-0812">Transmembrane</keyword>
<evidence type="ECO:0000313" key="10">
    <source>
        <dbReference type="EMBL" id="TDU80921.1"/>
    </source>
</evidence>
<evidence type="ECO:0000256" key="3">
    <source>
        <dbReference type="ARBA" id="ARBA00022670"/>
    </source>
</evidence>
<evidence type="ECO:0000259" key="9">
    <source>
        <dbReference type="Pfam" id="PF11984"/>
    </source>
</evidence>
<feature type="domain" description="Methanolan biosynthesis EpsI" evidence="9">
    <location>
        <begin position="350"/>
        <end position="532"/>
    </location>
</feature>
<feature type="transmembrane region" description="Helical" evidence="8">
    <location>
        <begin position="18"/>
        <end position="36"/>
    </location>
</feature>
<dbReference type="EMBL" id="SOCA01000001">
    <property type="protein sequence ID" value="TDU80921.1"/>
    <property type="molecule type" value="Genomic_DNA"/>
</dbReference>
<dbReference type="GO" id="GO:0005886">
    <property type="term" value="C:plasma membrane"/>
    <property type="evidence" value="ECO:0007669"/>
    <property type="project" value="UniProtKB-SubCell"/>
</dbReference>
<dbReference type="Proteomes" id="UP000295662">
    <property type="component" value="Unassembled WGS sequence"/>
</dbReference>
<evidence type="ECO:0000256" key="1">
    <source>
        <dbReference type="ARBA" id="ARBA00004651"/>
    </source>
</evidence>
<dbReference type="NCBIfam" id="TIGR04178">
    <property type="entry name" value="exo_archaeo"/>
    <property type="match status" value="1"/>
</dbReference>
<feature type="transmembrane region" description="Helical" evidence="8">
    <location>
        <begin position="242"/>
        <end position="262"/>
    </location>
</feature>
<organism evidence="10 11">
    <name type="scientific">Prosthecobacter fusiformis</name>
    <dbReference type="NCBI Taxonomy" id="48464"/>
    <lineage>
        <taxon>Bacteria</taxon>
        <taxon>Pseudomonadati</taxon>
        <taxon>Verrucomicrobiota</taxon>
        <taxon>Verrucomicrobiia</taxon>
        <taxon>Verrucomicrobiales</taxon>
        <taxon>Verrucomicrobiaceae</taxon>
        <taxon>Prosthecobacter</taxon>
    </lineage>
</organism>
<feature type="transmembrane region" description="Helical" evidence="8">
    <location>
        <begin position="338"/>
        <end position="362"/>
    </location>
</feature>
<proteinExistence type="predicted"/>
<keyword evidence="2" id="KW-1003">Cell membrane</keyword>
<feature type="transmembrane region" description="Helical" evidence="8">
    <location>
        <begin position="292"/>
        <end position="312"/>
    </location>
</feature>
<gene>
    <name evidence="10" type="ORF">EI77_00222</name>
</gene>
<keyword evidence="5" id="KW-0378">Hydrolase</keyword>
<dbReference type="AlphaFoldDB" id="A0A4R7SPJ6"/>
<sequence>MSEAPPLSPAPNSRINQIVWGSAGLMVLLLALIWPYQHWEFEGRSSIIMGIVHKAERDSEWYYCLFVPKIVALLIWRMRKDLKRLPLHGSWLGVPILLVGMFFYWAGYKVDTGYPGFVAIQLVTLGLILLLGGWHWMKWLIFPWIFLVFLWPMIPLETRLAFPLRILTAKFSAGFLNLVGMDVIRDGTGLHSAADAARGLEQGALFKLDVEEPCSGIRSLFSLMMISALYGWLALKAWGPRILLFASAIPLAVLGNIVRMILLTLGSRWFGVEFAVGRNIEGEQEMSTFHTLAGFVVFGVALAGMFVIATALEKWHAKRKLNSAPAAPTKKVLPKSPWLPLGVAVGICGAGLVLCAATDITYRVGEPPVSLALPERMGNFDSQDMPMLAKERQVLNEGVQIGRRFYFTKERAVLASVVLSGAEKRSLHEPQVCLPGQGWVISGQSFIEIDGGLSRPVQATLLRMHRDVQSATGQVVRTRALNVYWYQGSEGVTAPSYDAHVVTSYKDALIRGRDHRWALLSFFAPMQDTPMAQMDPFAELNVLEDMKTFIREFVPPLILKEGEAK</sequence>
<keyword evidence="11" id="KW-1185">Reference proteome</keyword>
<dbReference type="InterPro" id="IPR013426">
    <property type="entry name" value="EpsH-like"/>
</dbReference>
<comment type="subcellular location">
    <subcellularLocation>
        <location evidence="1">Cell membrane</location>
        <topology evidence="1">Multi-pass membrane protein</topology>
    </subcellularLocation>
</comment>
<feature type="transmembrane region" description="Helical" evidence="8">
    <location>
        <begin position="114"/>
        <end position="132"/>
    </location>
</feature>
<dbReference type="OrthoDB" id="9769061at2"/>